<organism evidence="1">
    <name type="scientific">marine metagenome</name>
    <dbReference type="NCBI Taxonomy" id="408172"/>
    <lineage>
        <taxon>unclassified sequences</taxon>
        <taxon>metagenomes</taxon>
        <taxon>ecological metagenomes</taxon>
    </lineage>
</organism>
<accession>A0A382G641</accession>
<evidence type="ECO:0000313" key="1">
    <source>
        <dbReference type="EMBL" id="SVB70332.1"/>
    </source>
</evidence>
<feature type="non-terminal residue" evidence="1">
    <location>
        <position position="109"/>
    </location>
</feature>
<reference evidence="1" key="1">
    <citation type="submission" date="2018-05" db="EMBL/GenBank/DDBJ databases">
        <authorList>
            <person name="Lanie J.A."/>
            <person name="Ng W.-L."/>
            <person name="Kazmierczak K.M."/>
            <person name="Andrzejewski T.M."/>
            <person name="Davidsen T.M."/>
            <person name="Wayne K.J."/>
            <person name="Tettelin H."/>
            <person name="Glass J.I."/>
            <person name="Rusch D."/>
            <person name="Podicherti R."/>
            <person name="Tsui H.-C.T."/>
            <person name="Winkler M.E."/>
        </authorList>
    </citation>
    <scope>NUCLEOTIDE SEQUENCE</scope>
</reference>
<dbReference type="AlphaFoldDB" id="A0A382G641"/>
<gene>
    <name evidence="1" type="ORF">METZ01_LOCUS223186</name>
</gene>
<dbReference type="EMBL" id="UINC01053608">
    <property type="protein sequence ID" value="SVB70332.1"/>
    <property type="molecule type" value="Genomic_DNA"/>
</dbReference>
<proteinExistence type="predicted"/>
<sequence>MSEQKKTAKVIDLNSSQKKYFEQEWKIELNEWIESLDSIKHSYGNRQVKELLRSLQNHALSSGVSLGEATLNTPYRNSIHVSEQPDYPGNIQMEKRIENIIRWNAMAMV</sequence>
<name>A0A382G641_9ZZZZ</name>
<protein>
    <submittedName>
        <fullName evidence="1">Uncharacterized protein</fullName>
    </submittedName>
</protein>
<dbReference type="Gene3D" id="3.40.50.970">
    <property type="match status" value="1"/>
</dbReference>